<organism evidence="1 2">
    <name type="scientific">Rhizobium multihospitium</name>
    <dbReference type="NCBI Taxonomy" id="410764"/>
    <lineage>
        <taxon>Bacteria</taxon>
        <taxon>Pseudomonadati</taxon>
        <taxon>Pseudomonadota</taxon>
        <taxon>Alphaproteobacteria</taxon>
        <taxon>Hyphomicrobiales</taxon>
        <taxon>Rhizobiaceae</taxon>
        <taxon>Rhizobium/Agrobacterium group</taxon>
        <taxon>Rhizobium</taxon>
    </lineage>
</organism>
<proteinExistence type="predicted"/>
<reference evidence="2" key="1">
    <citation type="submission" date="2016-08" db="EMBL/GenBank/DDBJ databases">
        <authorList>
            <person name="Varghese N."/>
            <person name="Submissions Spin"/>
        </authorList>
    </citation>
    <scope>NUCLEOTIDE SEQUENCE [LARGE SCALE GENOMIC DNA]</scope>
    <source>
        <strain evidence="2">HAMBI 2975</strain>
    </source>
</reference>
<dbReference type="STRING" id="410764.GA0061103_0090"/>
<evidence type="ECO:0000313" key="2">
    <source>
        <dbReference type="Proteomes" id="UP000199101"/>
    </source>
</evidence>
<dbReference type="OrthoDB" id="8384625at2"/>
<dbReference type="AlphaFoldDB" id="A0A1C3X4F5"/>
<sequence length="113" mass="12206">MGEIRYLPNRGLLKDESIQRIVAAAKANAGLWLMVKERAVEKRAIKAELERLGADAKDLDRLFPTGLAPTIAELADELVCTMFGTCPPEIGSRVQSALLEAAESELDGGSQQP</sequence>
<evidence type="ECO:0000313" key="1">
    <source>
        <dbReference type="EMBL" id="SCB47133.1"/>
    </source>
</evidence>
<name>A0A1C3X4F5_9HYPH</name>
<protein>
    <submittedName>
        <fullName evidence="1">Uncharacterized protein</fullName>
    </submittedName>
</protein>
<keyword evidence="2" id="KW-1185">Reference proteome</keyword>
<gene>
    <name evidence="1" type="ORF">GA0061103_0090</name>
</gene>
<dbReference type="EMBL" id="FMAG01000010">
    <property type="protein sequence ID" value="SCB47133.1"/>
    <property type="molecule type" value="Genomic_DNA"/>
</dbReference>
<dbReference type="Proteomes" id="UP000199101">
    <property type="component" value="Unassembled WGS sequence"/>
</dbReference>
<dbReference type="RefSeq" id="WP_092718187.1">
    <property type="nucleotide sequence ID" value="NZ_FMAG01000010.1"/>
</dbReference>
<accession>A0A1C3X4F5</accession>